<evidence type="ECO:0000256" key="7">
    <source>
        <dbReference type="SAM" id="MobiDB-lite"/>
    </source>
</evidence>
<dbReference type="AlphaFoldDB" id="A0A9Q8P9C4"/>
<evidence type="ECO:0000313" key="9">
    <source>
        <dbReference type="EMBL" id="UJO18013.1"/>
    </source>
</evidence>
<dbReference type="PANTHER" id="PTHR28005">
    <property type="entry name" value="AUTOPHAGY-RELATED PROTEIN 17"/>
    <property type="match status" value="1"/>
</dbReference>
<comment type="function">
    <text evidence="6">Autophagy-specific protein that functions in response to autophagy-inducing signals as a scaffold to recruit other ATG proteins to organize preautophagosomal structure (PAS) formation. Modulates the timing and magnitude of the autophagy response, such as the size of the sequestering vesicles. Plays particularly a role in pexophagy and nucleophagy.</text>
</comment>
<evidence type="ECO:0000256" key="1">
    <source>
        <dbReference type="ARBA" id="ARBA00006259"/>
    </source>
</evidence>
<dbReference type="OMA" id="THVWRAN"/>
<feature type="compositionally biased region" description="Polar residues" evidence="7">
    <location>
        <begin position="132"/>
        <end position="152"/>
    </location>
</feature>
<dbReference type="KEGG" id="ffu:CLAFUR5_05810"/>
<dbReference type="GO" id="GO:1990316">
    <property type="term" value="C:Atg1/ULK1 kinase complex"/>
    <property type="evidence" value="ECO:0007669"/>
    <property type="project" value="TreeGrafter"/>
</dbReference>
<sequence>MSTSESSLSSSPPPPDSPEASYEGPPTLERLVIHFVSAKRSLNSTGYVFRANELVTSSRSLIEELAVLNAKNAFAKRGLDEQVDTLDAIRDAIVADGDKVSDQFNATLATLDTAHIRLEKTLKTLRKTVVRTKQTDQAASQGTASESAVSDSQQDEQKTLFDFIDEQNHEDLLSSLRGLIDSHHVARRELNSNLQVFDDSLKSISKQLTISPEASAGPNKPTIYDEPPATIEQLFRGMEDHATEMASSLQNLIQHYDLCVTALKHTEGGGEAAKQAIDIAELAKGILGAEESLYGKTVAEPISDEERAEMLRIIDKDSFEVEDVMAEIRDRASEMESHYQELSRHVSNGRSQNKTLRHVLSLMHEVRAAIPGYLRAELKYRESWTGINREILAKTQALADLSVFYEQFLSGYGKLLKEVERRKASEAQMQKVAERAKRDLAKLYGADRVAREEFMEQVGEVLPSDLGEWYGLGLEAPKWSVNVVVPDDELEEE</sequence>
<dbReference type="EMBL" id="CP090167">
    <property type="protein sequence ID" value="UJO18013.1"/>
    <property type="molecule type" value="Genomic_DNA"/>
</dbReference>
<feature type="domain" description="Autophagy protein ATG17-like" evidence="8">
    <location>
        <begin position="41"/>
        <end position="462"/>
    </location>
</feature>
<keyword evidence="5" id="KW-0472">Membrane</keyword>
<name>A0A9Q8P9C4_PASFU</name>
<dbReference type="GO" id="GO:0034727">
    <property type="term" value="P:piecemeal microautophagy of the nucleus"/>
    <property type="evidence" value="ECO:0007669"/>
    <property type="project" value="TreeGrafter"/>
</dbReference>
<organism evidence="9 10">
    <name type="scientific">Passalora fulva</name>
    <name type="common">Tomato leaf mold</name>
    <name type="synonym">Cladosporium fulvum</name>
    <dbReference type="NCBI Taxonomy" id="5499"/>
    <lineage>
        <taxon>Eukaryota</taxon>
        <taxon>Fungi</taxon>
        <taxon>Dikarya</taxon>
        <taxon>Ascomycota</taxon>
        <taxon>Pezizomycotina</taxon>
        <taxon>Dothideomycetes</taxon>
        <taxon>Dothideomycetidae</taxon>
        <taxon>Mycosphaerellales</taxon>
        <taxon>Mycosphaerellaceae</taxon>
        <taxon>Fulvia</taxon>
    </lineage>
</organism>
<proteinExistence type="inferred from homology"/>
<dbReference type="InterPro" id="IPR007240">
    <property type="entry name" value="Atg17"/>
</dbReference>
<dbReference type="GO" id="GO:0034045">
    <property type="term" value="C:phagophore assembly site membrane"/>
    <property type="evidence" value="ECO:0007669"/>
    <property type="project" value="UniProtKB-SubCell"/>
</dbReference>
<protein>
    <recommendedName>
        <fullName evidence="2 6">Autophagy-related protein 17</fullName>
    </recommendedName>
</protein>
<keyword evidence="4 6" id="KW-0072">Autophagy</keyword>
<keyword evidence="10" id="KW-1185">Reference proteome</keyword>
<dbReference type="GO" id="GO:0030295">
    <property type="term" value="F:protein kinase activator activity"/>
    <property type="evidence" value="ECO:0007669"/>
    <property type="project" value="TreeGrafter"/>
</dbReference>
<dbReference type="GeneID" id="71985688"/>
<dbReference type="Proteomes" id="UP000756132">
    <property type="component" value="Chromosome 5"/>
</dbReference>
<dbReference type="GO" id="GO:0000422">
    <property type="term" value="P:autophagy of mitochondrion"/>
    <property type="evidence" value="ECO:0007669"/>
    <property type="project" value="TreeGrafter"/>
</dbReference>
<dbReference type="OrthoDB" id="1937984at2759"/>
<evidence type="ECO:0000256" key="3">
    <source>
        <dbReference type="ARBA" id="ARBA00022490"/>
    </source>
</evidence>
<gene>
    <name evidence="9" type="ORF">CLAFUR5_05810</name>
</gene>
<reference evidence="9" key="1">
    <citation type="submission" date="2021-12" db="EMBL/GenBank/DDBJ databases">
        <authorList>
            <person name="Zaccaron A."/>
            <person name="Stergiopoulos I."/>
        </authorList>
    </citation>
    <scope>NUCLEOTIDE SEQUENCE</scope>
    <source>
        <strain evidence="9">Race5_Kim</strain>
    </source>
</reference>
<comment type="similarity">
    <text evidence="1 6">Belongs to the ATG17 family.</text>
</comment>
<feature type="compositionally biased region" description="Low complexity" evidence="7">
    <location>
        <begin position="1"/>
        <end position="10"/>
    </location>
</feature>
<evidence type="ECO:0000256" key="4">
    <source>
        <dbReference type="ARBA" id="ARBA00023006"/>
    </source>
</evidence>
<dbReference type="RefSeq" id="XP_047762379.1">
    <property type="nucleotide sequence ID" value="XM_047904958.1"/>
</dbReference>
<dbReference type="Pfam" id="PF04108">
    <property type="entry name" value="ATG17_like"/>
    <property type="match status" value="1"/>
</dbReference>
<evidence type="ECO:0000256" key="5">
    <source>
        <dbReference type="ARBA" id="ARBA00023136"/>
    </source>
</evidence>
<comment type="subcellular location">
    <subcellularLocation>
        <location evidence="6">Cytoplasm</location>
    </subcellularLocation>
    <subcellularLocation>
        <location evidence="6">Preautophagosomal structure membrane</location>
        <topology evidence="6">Peripheral membrane protein</topology>
    </subcellularLocation>
</comment>
<reference evidence="9" key="2">
    <citation type="journal article" date="2022" name="Microb. Genom.">
        <title>A chromosome-scale genome assembly of the tomato pathogen Cladosporium fulvum reveals a compartmentalized genome architecture and the presence of a dispensable chromosome.</title>
        <authorList>
            <person name="Zaccaron A.Z."/>
            <person name="Chen L.H."/>
            <person name="Samaras A."/>
            <person name="Stergiopoulos I."/>
        </authorList>
    </citation>
    <scope>NUCLEOTIDE SEQUENCE</scope>
    <source>
        <strain evidence="9">Race5_Kim</strain>
    </source>
</reference>
<dbReference type="PANTHER" id="PTHR28005:SF1">
    <property type="entry name" value="AUTOPHAGY-RELATED PROTEIN 17"/>
    <property type="match status" value="1"/>
</dbReference>
<dbReference type="InterPro" id="IPR045326">
    <property type="entry name" value="ATG17-like_dom"/>
</dbReference>
<evidence type="ECO:0000259" key="8">
    <source>
        <dbReference type="Pfam" id="PF04108"/>
    </source>
</evidence>
<evidence type="ECO:0000256" key="6">
    <source>
        <dbReference type="RuleBase" id="RU368080"/>
    </source>
</evidence>
<feature type="region of interest" description="Disordered" evidence="7">
    <location>
        <begin position="132"/>
        <end position="153"/>
    </location>
</feature>
<accession>A0A9Q8P9C4</accession>
<dbReference type="GO" id="GO:0000045">
    <property type="term" value="P:autophagosome assembly"/>
    <property type="evidence" value="ECO:0007669"/>
    <property type="project" value="TreeGrafter"/>
</dbReference>
<dbReference type="GO" id="GO:0060090">
    <property type="term" value="F:molecular adaptor activity"/>
    <property type="evidence" value="ECO:0007669"/>
    <property type="project" value="TreeGrafter"/>
</dbReference>
<evidence type="ECO:0000313" key="10">
    <source>
        <dbReference type="Proteomes" id="UP000756132"/>
    </source>
</evidence>
<feature type="region of interest" description="Disordered" evidence="7">
    <location>
        <begin position="1"/>
        <end position="24"/>
    </location>
</feature>
<keyword evidence="3 6" id="KW-0963">Cytoplasm</keyword>
<evidence type="ECO:0000256" key="2">
    <source>
        <dbReference type="ARBA" id="ARBA00013806"/>
    </source>
</evidence>